<organism evidence="1 2">
    <name type="scientific">Cardiocondyla obscurior</name>
    <dbReference type="NCBI Taxonomy" id="286306"/>
    <lineage>
        <taxon>Eukaryota</taxon>
        <taxon>Metazoa</taxon>
        <taxon>Ecdysozoa</taxon>
        <taxon>Arthropoda</taxon>
        <taxon>Hexapoda</taxon>
        <taxon>Insecta</taxon>
        <taxon>Pterygota</taxon>
        <taxon>Neoptera</taxon>
        <taxon>Endopterygota</taxon>
        <taxon>Hymenoptera</taxon>
        <taxon>Apocrita</taxon>
        <taxon>Aculeata</taxon>
        <taxon>Formicoidea</taxon>
        <taxon>Formicidae</taxon>
        <taxon>Myrmicinae</taxon>
        <taxon>Cardiocondyla</taxon>
    </lineage>
</organism>
<accession>A0AAW2EGZ7</accession>
<keyword evidence="2" id="KW-1185">Reference proteome</keyword>
<sequence>MHFICDLLRDIFLLSYTFFFFTRGAAGFHFARSPALPLFHAPREKYSYFQAKSYIYIISTDNYTLLSVCVRFYQETDNGEIIKRQRKVTRRRTET</sequence>
<evidence type="ECO:0000313" key="1">
    <source>
        <dbReference type="EMBL" id="KAL0102988.1"/>
    </source>
</evidence>
<reference evidence="1 2" key="1">
    <citation type="submission" date="2023-03" db="EMBL/GenBank/DDBJ databases">
        <title>High recombination rates correlate with genetic variation in Cardiocondyla obscurior ants.</title>
        <authorList>
            <person name="Errbii M."/>
        </authorList>
    </citation>
    <scope>NUCLEOTIDE SEQUENCE [LARGE SCALE GENOMIC DNA]</scope>
    <source>
        <strain evidence="1">Alpha-2009</strain>
        <tissue evidence="1">Whole body</tissue>
    </source>
</reference>
<name>A0AAW2EGZ7_9HYME</name>
<gene>
    <name evidence="1" type="ORF">PUN28_018353</name>
</gene>
<dbReference type="Proteomes" id="UP001430953">
    <property type="component" value="Unassembled WGS sequence"/>
</dbReference>
<comment type="caution">
    <text evidence="1">The sequence shown here is derived from an EMBL/GenBank/DDBJ whole genome shotgun (WGS) entry which is preliminary data.</text>
</comment>
<proteinExistence type="predicted"/>
<dbReference type="AlphaFoldDB" id="A0AAW2EGZ7"/>
<dbReference type="EMBL" id="JADYXP020000022">
    <property type="protein sequence ID" value="KAL0102988.1"/>
    <property type="molecule type" value="Genomic_DNA"/>
</dbReference>
<evidence type="ECO:0000313" key="2">
    <source>
        <dbReference type="Proteomes" id="UP001430953"/>
    </source>
</evidence>
<evidence type="ECO:0008006" key="3">
    <source>
        <dbReference type="Google" id="ProtNLM"/>
    </source>
</evidence>
<protein>
    <recommendedName>
        <fullName evidence="3">Secreted protein</fullName>
    </recommendedName>
</protein>